<dbReference type="Proteomes" id="UP000324358">
    <property type="component" value="Unassembled WGS sequence"/>
</dbReference>
<evidence type="ECO:0000256" key="4">
    <source>
        <dbReference type="ARBA" id="ARBA00023125"/>
    </source>
</evidence>
<dbReference type="InterPro" id="IPR015927">
    <property type="entry name" value="Peptidase_S24_S26A/B/C"/>
</dbReference>
<keyword evidence="9" id="KW-1185">Reference proteome</keyword>
<dbReference type="EMBL" id="VSKL01000016">
    <property type="protein sequence ID" value="TYB69405.1"/>
    <property type="molecule type" value="Genomic_DNA"/>
</dbReference>
<evidence type="ECO:0000259" key="6">
    <source>
        <dbReference type="Pfam" id="PF00717"/>
    </source>
</evidence>
<dbReference type="GO" id="GO:0006508">
    <property type="term" value="P:proteolysis"/>
    <property type="evidence" value="ECO:0007669"/>
    <property type="project" value="UniProtKB-KW"/>
</dbReference>
<feature type="domain" description="Peptidase S24/S26A/S26B/S26C" evidence="6">
    <location>
        <begin position="133"/>
        <end position="215"/>
    </location>
</feature>
<evidence type="ECO:0000256" key="5">
    <source>
        <dbReference type="ARBA" id="ARBA00023163"/>
    </source>
</evidence>
<evidence type="ECO:0000256" key="3">
    <source>
        <dbReference type="ARBA" id="ARBA00023015"/>
    </source>
</evidence>
<protein>
    <submittedName>
        <fullName evidence="8">Transcriptional regulator</fullName>
    </submittedName>
</protein>
<dbReference type="InterPro" id="IPR019756">
    <property type="entry name" value="Pept_S26A_signal_pept_1_Ser-AS"/>
</dbReference>
<evidence type="ECO:0000256" key="2">
    <source>
        <dbReference type="ARBA" id="ARBA00022801"/>
    </source>
</evidence>
<keyword evidence="2" id="KW-0378">Hydrolase</keyword>
<dbReference type="GO" id="GO:0004252">
    <property type="term" value="F:serine-type endopeptidase activity"/>
    <property type="evidence" value="ECO:0007669"/>
    <property type="project" value="InterPro"/>
</dbReference>
<evidence type="ECO:0000313" key="9">
    <source>
        <dbReference type="Proteomes" id="UP000324358"/>
    </source>
</evidence>
<dbReference type="GO" id="GO:0016020">
    <property type="term" value="C:membrane"/>
    <property type="evidence" value="ECO:0007669"/>
    <property type="project" value="InterPro"/>
</dbReference>
<name>A0A5D0QKC8_9FLAO</name>
<keyword evidence="3" id="KW-0805">Transcription regulation</keyword>
<dbReference type="Pfam" id="PF07022">
    <property type="entry name" value="Phage_CI_repr"/>
    <property type="match status" value="1"/>
</dbReference>
<dbReference type="PANTHER" id="PTHR40661:SF1">
    <property type="entry name" value="HTH CRO_C1-TYPE DOMAIN-CONTAINING PROTEIN"/>
    <property type="match status" value="1"/>
</dbReference>
<proteinExistence type="predicted"/>
<feature type="domain" description="Bacteriophage CI repressor N-terminal" evidence="7">
    <location>
        <begin position="6"/>
        <end position="66"/>
    </location>
</feature>
<keyword evidence="4" id="KW-0238">DNA-binding</keyword>
<comment type="caution">
    <text evidence="8">The sequence shown here is derived from an EMBL/GenBank/DDBJ whole genome shotgun (WGS) entry which is preliminary data.</text>
</comment>
<dbReference type="Gene3D" id="1.10.260.40">
    <property type="entry name" value="lambda repressor-like DNA-binding domains"/>
    <property type="match status" value="1"/>
</dbReference>
<dbReference type="PROSITE" id="PS00501">
    <property type="entry name" value="SPASE_I_1"/>
    <property type="match status" value="1"/>
</dbReference>
<dbReference type="GO" id="GO:0045892">
    <property type="term" value="P:negative regulation of DNA-templated transcription"/>
    <property type="evidence" value="ECO:0007669"/>
    <property type="project" value="InterPro"/>
</dbReference>
<dbReference type="SUPFAM" id="SSF51306">
    <property type="entry name" value="LexA/Signal peptidase"/>
    <property type="match status" value="1"/>
</dbReference>
<keyword evidence="5" id="KW-0804">Transcription</keyword>
<evidence type="ECO:0000259" key="7">
    <source>
        <dbReference type="Pfam" id="PF07022"/>
    </source>
</evidence>
<dbReference type="GO" id="GO:0003677">
    <property type="term" value="F:DNA binding"/>
    <property type="evidence" value="ECO:0007669"/>
    <property type="project" value="UniProtKB-KW"/>
</dbReference>
<evidence type="ECO:0000313" key="8">
    <source>
        <dbReference type="EMBL" id="TYB69405.1"/>
    </source>
</evidence>
<sequence>MDKTLIINKIIEYYDFKSDAKFARFLEITPQTLSNWKARNTFDAELIYTKCVELNPEWLLTGEGGMLKKTYEIGKDTNHAVNESHFPKLITVDSQGNENTVLVPVHAQAGYVSGFENPEYLSTLPTYRLPRLNNGTFRMFEVKGHSMEPTLHSGCIVVGEYVEDWYGLKDNQIYIIIAEDGIVIKRVINRLEKYGNLFLKSDNRSDFPSYILKPEEIKEVWKVSLAMLFNLLDPSTLFDRINDLEADVTMLMQNKLKK</sequence>
<dbReference type="AlphaFoldDB" id="A0A5D0QKC8"/>
<dbReference type="InterPro" id="IPR010744">
    <property type="entry name" value="Phage_CI_N"/>
</dbReference>
<evidence type="ECO:0000256" key="1">
    <source>
        <dbReference type="ARBA" id="ARBA00022670"/>
    </source>
</evidence>
<dbReference type="PANTHER" id="PTHR40661">
    <property type="match status" value="1"/>
</dbReference>
<dbReference type="Pfam" id="PF00717">
    <property type="entry name" value="Peptidase_S24"/>
    <property type="match status" value="1"/>
</dbReference>
<dbReference type="InterPro" id="IPR010982">
    <property type="entry name" value="Lambda_DNA-bd_dom_sf"/>
</dbReference>
<dbReference type="OrthoDB" id="3831186at2"/>
<dbReference type="CDD" id="cd06462">
    <property type="entry name" value="Peptidase_S24_S26"/>
    <property type="match status" value="1"/>
</dbReference>
<gene>
    <name evidence="8" type="ORF">ES675_16240</name>
</gene>
<organism evidence="8 9">
    <name type="scientific">Bizionia algoritergicola</name>
    <dbReference type="NCBI Taxonomy" id="291187"/>
    <lineage>
        <taxon>Bacteria</taxon>
        <taxon>Pseudomonadati</taxon>
        <taxon>Bacteroidota</taxon>
        <taxon>Flavobacteriia</taxon>
        <taxon>Flavobacteriales</taxon>
        <taxon>Flavobacteriaceae</taxon>
        <taxon>Bizionia</taxon>
    </lineage>
</organism>
<dbReference type="Gene3D" id="2.10.109.10">
    <property type="entry name" value="Umud Fragment, subunit A"/>
    <property type="match status" value="1"/>
</dbReference>
<keyword evidence="1" id="KW-0645">Protease</keyword>
<dbReference type="RefSeq" id="WP_066257312.1">
    <property type="nucleotide sequence ID" value="NZ_VSKL01000016.1"/>
</dbReference>
<accession>A0A5D0QKC8</accession>
<dbReference type="InterPro" id="IPR036286">
    <property type="entry name" value="LexA/Signal_pep-like_sf"/>
</dbReference>
<reference evidence="8 9" key="1">
    <citation type="submission" date="2019-08" db="EMBL/GenBank/DDBJ databases">
        <title>Genomes of Antarctic Bizionia species.</title>
        <authorList>
            <person name="Bowman J.P."/>
        </authorList>
    </citation>
    <scope>NUCLEOTIDE SEQUENCE [LARGE SCALE GENOMIC DNA]</scope>
    <source>
        <strain evidence="8 9">APA-1</strain>
    </source>
</reference>